<organism evidence="6">
    <name type="scientific">Pedococcus sp. KACC 23699</name>
    <dbReference type="NCBI Taxonomy" id="3149228"/>
    <lineage>
        <taxon>Bacteria</taxon>
        <taxon>Bacillati</taxon>
        <taxon>Actinomycetota</taxon>
        <taxon>Actinomycetes</taxon>
        <taxon>Micrococcales</taxon>
        <taxon>Intrasporangiaceae</taxon>
        <taxon>Pedococcus</taxon>
    </lineage>
</organism>
<dbReference type="GO" id="GO:0004497">
    <property type="term" value="F:monooxygenase activity"/>
    <property type="evidence" value="ECO:0007669"/>
    <property type="project" value="UniProtKB-ARBA"/>
</dbReference>
<keyword evidence="1" id="KW-0001">2Fe-2S</keyword>
<dbReference type="GO" id="GO:0016705">
    <property type="term" value="F:oxidoreductase activity, acting on paired donors, with incorporation or reduction of molecular oxygen"/>
    <property type="evidence" value="ECO:0007669"/>
    <property type="project" value="UniProtKB-ARBA"/>
</dbReference>
<keyword evidence="4" id="KW-0411">Iron-sulfur</keyword>
<dbReference type="EMBL" id="CP157483">
    <property type="protein sequence ID" value="XBO43136.1"/>
    <property type="molecule type" value="Genomic_DNA"/>
</dbReference>
<evidence type="ECO:0000259" key="5">
    <source>
        <dbReference type="PROSITE" id="PS51296"/>
    </source>
</evidence>
<dbReference type="GO" id="GO:0051537">
    <property type="term" value="F:2 iron, 2 sulfur cluster binding"/>
    <property type="evidence" value="ECO:0007669"/>
    <property type="project" value="UniProtKB-KW"/>
</dbReference>
<evidence type="ECO:0000256" key="4">
    <source>
        <dbReference type="ARBA" id="ARBA00023014"/>
    </source>
</evidence>
<keyword evidence="2" id="KW-0479">Metal-binding</keyword>
<dbReference type="RefSeq" id="WP_406830565.1">
    <property type="nucleotide sequence ID" value="NZ_CP157483.1"/>
</dbReference>
<name>A0AAU7JS65_9MICO</name>
<keyword evidence="3" id="KW-0408">Iron</keyword>
<dbReference type="PANTHER" id="PTHR21496">
    <property type="entry name" value="FERREDOXIN-RELATED"/>
    <property type="match status" value="1"/>
</dbReference>
<gene>
    <name evidence="6" type="ORF">ABEG17_16450</name>
</gene>
<evidence type="ECO:0000256" key="1">
    <source>
        <dbReference type="ARBA" id="ARBA00022714"/>
    </source>
</evidence>
<dbReference type="SUPFAM" id="SSF50022">
    <property type="entry name" value="ISP domain"/>
    <property type="match status" value="1"/>
</dbReference>
<protein>
    <submittedName>
        <fullName evidence="6">Non-heme iron oxygenase ferredoxin subunit</fullName>
    </submittedName>
</protein>
<evidence type="ECO:0000313" key="6">
    <source>
        <dbReference type="EMBL" id="XBO43136.1"/>
    </source>
</evidence>
<proteinExistence type="predicted"/>
<feature type="domain" description="Rieske" evidence="5">
    <location>
        <begin position="6"/>
        <end position="102"/>
    </location>
</feature>
<dbReference type="AlphaFoldDB" id="A0AAU7JS65"/>
<reference evidence="6" key="1">
    <citation type="submission" date="2024-05" db="EMBL/GenBank/DDBJ databases">
        <authorList>
            <person name="Kim S."/>
            <person name="Heo J."/>
            <person name="Choi H."/>
            <person name="Choi Y."/>
            <person name="Kwon S.-W."/>
            <person name="Kim Y."/>
        </authorList>
    </citation>
    <scope>NUCLEOTIDE SEQUENCE</scope>
    <source>
        <strain evidence="6">KACC 23699</strain>
    </source>
</reference>
<evidence type="ECO:0000256" key="3">
    <source>
        <dbReference type="ARBA" id="ARBA00023004"/>
    </source>
</evidence>
<dbReference type="GO" id="GO:0046872">
    <property type="term" value="F:metal ion binding"/>
    <property type="evidence" value="ECO:0007669"/>
    <property type="project" value="UniProtKB-KW"/>
</dbReference>
<dbReference type="CDD" id="cd03528">
    <property type="entry name" value="Rieske_RO_ferredoxin"/>
    <property type="match status" value="1"/>
</dbReference>
<dbReference type="InterPro" id="IPR017941">
    <property type="entry name" value="Rieske_2Fe-2S"/>
</dbReference>
<evidence type="ECO:0000256" key="2">
    <source>
        <dbReference type="ARBA" id="ARBA00022723"/>
    </source>
</evidence>
<dbReference type="Gene3D" id="2.102.10.10">
    <property type="entry name" value="Rieske [2Fe-2S] iron-sulphur domain"/>
    <property type="match status" value="1"/>
</dbReference>
<accession>A0AAU7JS65</accession>
<sequence>MAEDGWLRVGALTELADESAARLDLDDGAICVARSNGNVYAVKDECSHGQVPLSEGEVDDGFVECWMHGSRFDLVTGAPTGPPALTPVRVYPVRVVDGFIEIQLRAEAAT</sequence>
<dbReference type="PANTHER" id="PTHR21496:SF23">
    <property type="entry name" value="3-PHENYLPROPIONATE_CINNAMIC ACID DIOXYGENASE FERREDOXIN SUBUNIT"/>
    <property type="match status" value="1"/>
</dbReference>
<dbReference type="InterPro" id="IPR036922">
    <property type="entry name" value="Rieske_2Fe-2S_sf"/>
</dbReference>
<dbReference type="Pfam" id="PF00355">
    <property type="entry name" value="Rieske"/>
    <property type="match status" value="1"/>
</dbReference>
<dbReference type="PROSITE" id="PS51296">
    <property type="entry name" value="RIESKE"/>
    <property type="match status" value="1"/>
</dbReference>